<dbReference type="Proteomes" id="UP001374535">
    <property type="component" value="Chromosome 7"/>
</dbReference>
<protein>
    <submittedName>
        <fullName evidence="1">Uncharacterized protein</fullName>
    </submittedName>
</protein>
<gene>
    <name evidence="1" type="ORF">V8G54_023450</name>
</gene>
<dbReference type="AlphaFoldDB" id="A0AAQ3RS84"/>
<keyword evidence="2" id="KW-1185">Reference proteome</keyword>
<evidence type="ECO:0000313" key="1">
    <source>
        <dbReference type="EMBL" id="WVZ02644.1"/>
    </source>
</evidence>
<proteinExistence type="predicted"/>
<name>A0AAQ3RS84_VIGMU</name>
<dbReference type="EMBL" id="CP144694">
    <property type="protein sequence ID" value="WVZ02644.1"/>
    <property type="molecule type" value="Genomic_DNA"/>
</dbReference>
<reference evidence="1 2" key="1">
    <citation type="journal article" date="2023" name="Life. Sci Alliance">
        <title>Evolutionary insights into 3D genome organization and epigenetic landscape of Vigna mungo.</title>
        <authorList>
            <person name="Junaid A."/>
            <person name="Singh B."/>
            <person name="Bhatia S."/>
        </authorList>
    </citation>
    <scope>NUCLEOTIDE SEQUENCE [LARGE SCALE GENOMIC DNA]</scope>
    <source>
        <strain evidence="1">Urdbean</strain>
    </source>
</reference>
<sequence length="107" mass="12574">MPPVTTGFVGSNDIGARWSIVVRVLRFRFWFDLGFCVCERGRRERTNNEMLFWVLNRRFMETRWCFMVDGDFTAGFGIQCCRCVVRLRKMQTRRFNGAVVVVDGDFG</sequence>
<evidence type="ECO:0000313" key="2">
    <source>
        <dbReference type="Proteomes" id="UP001374535"/>
    </source>
</evidence>
<organism evidence="1 2">
    <name type="scientific">Vigna mungo</name>
    <name type="common">Black gram</name>
    <name type="synonym">Phaseolus mungo</name>
    <dbReference type="NCBI Taxonomy" id="3915"/>
    <lineage>
        <taxon>Eukaryota</taxon>
        <taxon>Viridiplantae</taxon>
        <taxon>Streptophyta</taxon>
        <taxon>Embryophyta</taxon>
        <taxon>Tracheophyta</taxon>
        <taxon>Spermatophyta</taxon>
        <taxon>Magnoliopsida</taxon>
        <taxon>eudicotyledons</taxon>
        <taxon>Gunneridae</taxon>
        <taxon>Pentapetalae</taxon>
        <taxon>rosids</taxon>
        <taxon>fabids</taxon>
        <taxon>Fabales</taxon>
        <taxon>Fabaceae</taxon>
        <taxon>Papilionoideae</taxon>
        <taxon>50 kb inversion clade</taxon>
        <taxon>NPAAA clade</taxon>
        <taxon>indigoferoid/millettioid clade</taxon>
        <taxon>Phaseoleae</taxon>
        <taxon>Vigna</taxon>
    </lineage>
</organism>
<accession>A0AAQ3RS84</accession>